<dbReference type="EMBL" id="JACYFG010000040">
    <property type="protein sequence ID" value="MBD5781166.1"/>
    <property type="molecule type" value="Genomic_DNA"/>
</dbReference>
<proteinExistence type="predicted"/>
<keyword evidence="2" id="KW-0732">Signal</keyword>
<evidence type="ECO:0000313" key="3">
    <source>
        <dbReference type="EMBL" id="MBD5781166.1"/>
    </source>
</evidence>
<dbReference type="RefSeq" id="WP_191618267.1">
    <property type="nucleotide sequence ID" value="NZ_JACYFG010000040.1"/>
</dbReference>
<feature type="chain" id="PRO_5036950455" description="LTXXQ motif family protein" evidence="2">
    <location>
        <begin position="23"/>
        <end position="170"/>
    </location>
</feature>
<name>A0A927FB83_9BACT</name>
<evidence type="ECO:0000313" key="4">
    <source>
        <dbReference type="Proteomes" id="UP000622317"/>
    </source>
</evidence>
<feature type="region of interest" description="Disordered" evidence="1">
    <location>
        <begin position="134"/>
        <end position="170"/>
    </location>
</feature>
<dbReference type="Proteomes" id="UP000622317">
    <property type="component" value="Unassembled WGS sequence"/>
</dbReference>
<gene>
    <name evidence="3" type="ORF">IEN85_16825</name>
</gene>
<dbReference type="AlphaFoldDB" id="A0A927FB83"/>
<evidence type="ECO:0000256" key="2">
    <source>
        <dbReference type="SAM" id="SignalP"/>
    </source>
</evidence>
<accession>A0A927FB83</accession>
<feature type="compositionally biased region" description="Gly residues" evidence="1">
    <location>
        <begin position="150"/>
        <end position="170"/>
    </location>
</feature>
<feature type="signal peptide" evidence="2">
    <location>
        <begin position="1"/>
        <end position="22"/>
    </location>
</feature>
<organism evidence="3 4">
    <name type="scientific">Pelagicoccus enzymogenes</name>
    <dbReference type="NCBI Taxonomy" id="2773457"/>
    <lineage>
        <taxon>Bacteria</taxon>
        <taxon>Pseudomonadati</taxon>
        <taxon>Verrucomicrobiota</taxon>
        <taxon>Opitutia</taxon>
        <taxon>Puniceicoccales</taxon>
        <taxon>Pelagicoccaceae</taxon>
        <taxon>Pelagicoccus</taxon>
    </lineage>
</organism>
<sequence length="170" mass="18347">MKIRLLFAAVMVLACGGTALLAQDSSPEQTKALSPADAKKAKALEKRKADLIKSIQKQVTQAEKKLKPTAEQQEKLNSILTQYYVKRVPLVANFRKSKDPEEKKVARREIRQWANKQEKALAEFLDEKQMKTLKRINQNDMEALNPPPAGGGGGGFGGGDGGGDGGGGGD</sequence>
<protein>
    <recommendedName>
        <fullName evidence="5">LTXXQ motif family protein</fullName>
    </recommendedName>
</protein>
<dbReference type="PROSITE" id="PS51257">
    <property type="entry name" value="PROKAR_LIPOPROTEIN"/>
    <property type="match status" value="1"/>
</dbReference>
<evidence type="ECO:0000256" key="1">
    <source>
        <dbReference type="SAM" id="MobiDB-lite"/>
    </source>
</evidence>
<reference evidence="3" key="1">
    <citation type="submission" date="2020-09" db="EMBL/GenBank/DDBJ databases">
        <title>Pelagicoccus enzymogenes sp. nov. with an EPS production, isolated from marine sediment.</title>
        <authorList>
            <person name="Feng X."/>
        </authorList>
    </citation>
    <scope>NUCLEOTIDE SEQUENCE</scope>
    <source>
        <strain evidence="3">NFK12</strain>
    </source>
</reference>
<comment type="caution">
    <text evidence="3">The sequence shown here is derived from an EMBL/GenBank/DDBJ whole genome shotgun (WGS) entry which is preliminary data.</text>
</comment>
<keyword evidence="4" id="KW-1185">Reference proteome</keyword>
<evidence type="ECO:0008006" key="5">
    <source>
        <dbReference type="Google" id="ProtNLM"/>
    </source>
</evidence>